<feature type="domain" description="DUF6602" evidence="1">
    <location>
        <begin position="180"/>
        <end position="271"/>
    </location>
</feature>
<dbReference type="Pfam" id="PF20247">
    <property type="entry name" value="DUF6602"/>
    <property type="match status" value="1"/>
</dbReference>
<accession>A0A1T4MLP6</accession>
<keyword evidence="3" id="KW-1185">Reference proteome</keyword>
<dbReference type="STRING" id="634771.SAMN04488128_1011157"/>
<organism evidence="2 3">
    <name type="scientific">Chitinophaga eiseniae</name>
    <dbReference type="NCBI Taxonomy" id="634771"/>
    <lineage>
        <taxon>Bacteria</taxon>
        <taxon>Pseudomonadati</taxon>
        <taxon>Bacteroidota</taxon>
        <taxon>Chitinophagia</taxon>
        <taxon>Chitinophagales</taxon>
        <taxon>Chitinophagaceae</taxon>
        <taxon>Chitinophaga</taxon>
    </lineage>
</organism>
<dbReference type="AlphaFoldDB" id="A0A1T4MLP6"/>
<dbReference type="RefSeq" id="WP_078667775.1">
    <property type="nucleotide sequence ID" value="NZ_FUWZ01000001.1"/>
</dbReference>
<dbReference type="EMBL" id="FUWZ01000001">
    <property type="protein sequence ID" value="SJZ67756.1"/>
    <property type="molecule type" value="Genomic_DNA"/>
</dbReference>
<dbReference type="CDD" id="cd21173">
    <property type="entry name" value="NucC-like"/>
    <property type="match status" value="1"/>
</dbReference>
<evidence type="ECO:0000313" key="3">
    <source>
        <dbReference type="Proteomes" id="UP000190367"/>
    </source>
</evidence>
<evidence type="ECO:0000313" key="2">
    <source>
        <dbReference type="EMBL" id="SJZ67756.1"/>
    </source>
</evidence>
<dbReference type="OrthoDB" id="1494246at2"/>
<dbReference type="InterPro" id="IPR046537">
    <property type="entry name" value="DUF6602"/>
</dbReference>
<evidence type="ECO:0000259" key="1">
    <source>
        <dbReference type="Pfam" id="PF20247"/>
    </source>
</evidence>
<gene>
    <name evidence="2" type="ORF">SAMN04488128_1011157</name>
</gene>
<name>A0A1T4MLP6_9BACT</name>
<dbReference type="Proteomes" id="UP000190367">
    <property type="component" value="Unassembled WGS sequence"/>
</dbReference>
<sequence length="478" mass="55069">MQLTFYPKPGDLFIAGDTYENARIIQAYKNEEENDKLFGWYLDSETAKPVKKPVNDYPKPFFPAFLGIRKHRDELTPFYELYRKITTLIDDLLLERNGFTALIGDIEAHLTSNEGIDAADATLILKACAGNSLFYKYKRLESGEYLTFSDLRKKVENNIIYNCSLADELKIKSNKINLLVSHNQTVGNYRELLLRDLLKKHLPLKFSIATGFIQGFSRQLDIIIYDSQNFPIAFNEGNLVVIQQEAVRAVIEVKTTLDSTTLFETLEMFHEISLPGFRSTKLPIFTGLFAFDTDYVQSSTIAKNIDDFYNKPYYNDKLKANTTRDILYLTHEISSVCVMGKYCLWTQYDRLGQEQAPGNLLPILFSVSDSRGRDIQTAAFLSHLFDYLDVDYYAKKSSILDFQRLSSASTKIVLEKKLAPDDWFPRIQIGHGDDQKSIVERYKLFCSWFTGEISTRDFILSFEQQHSFSDQRPESKNI</sequence>
<reference evidence="3" key="1">
    <citation type="submission" date="2017-02" db="EMBL/GenBank/DDBJ databases">
        <authorList>
            <person name="Varghese N."/>
            <person name="Submissions S."/>
        </authorList>
    </citation>
    <scope>NUCLEOTIDE SEQUENCE [LARGE SCALE GENOMIC DNA]</scope>
    <source>
        <strain evidence="3">DSM 22224</strain>
    </source>
</reference>
<proteinExistence type="predicted"/>
<protein>
    <recommendedName>
        <fullName evidence="1">DUF6602 domain-containing protein</fullName>
    </recommendedName>
</protein>